<name>A0A7Z9C1S6_9CYAN</name>
<dbReference type="AlphaFoldDB" id="A0A7Z9C1S6"/>
<dbReference type="Proteomes" id="UP000184550">
    <property type="component" value="Unassembled WGS sequence"/>
</dbReference>
<keyword evidence="2" id="KW-1185">Reference proteome</keyword>
<gene>
    <name evidence="1" type="ORF">PL8927_880042</name>
</gene>
<protein>
    <submittedName>
        <fullName evidence="1">Uncharacterized protein</fullName>
    </submittedName>
</protein>
<sequence length="74" mass="8800">MSDHQTPDNPCRGHVEVVERLFRGESLFWYLDQSTTFLLNLTDEGVWGSDKSHTEFHAHQKKIWQLRIWSETLN</sequence>
<accession>A0A7Z9C1S6</accession>
<dbReference type="EMBL" id="CZCU02000166">
    <property type="protein sequence ID" value="VXD25491.1"/>
    <property type="molecule type" value="Genomic_DNA"/>
</dbReference>
<reference evidence="1" key="1">
    <citation type="submission" date="2019-10" db="EMBL/GenBank/DDBJ databases">
        <authorList>
            <consortium name="Genoscope - CEA"/>
            <person name="William W."/>
        </authorList>
    </citation>
    <scope>NUCLEOTIDE SEQUENCE [LARGE SCALE GENOMIC DNA]</scope>
    <source>
        <strain evidence="1">BBR_PRJEB10992</strain>
    </source>
</reference>
<proteinExistence type="predicted"/>
<evidence type="ECO:0000313" key="2">
    <source>
        <dbReference type="Proteomes" id="UP000184550"/>
    </source>
</evidence>
<comment type="caution">
    <text evidence="1">The sequence shown here is derived from an EMBL/GenBank/DDBJ whole genome shotgun (WGS) entry which is preliminary data.</text>
</comment>
<organism evidence="1 2">
    <name type="scientific">Planktothrix serta PCC 8927</name>
    <dbReference type="NCBI Taxonomy" id="671068"/>
    <lineage>
        <taxon>Bacteria</taxon>
        <taxon>Bacillati</taxon>
        <taxon>Cyanobacteriota</taxon>
        <taxon>Cyanophyceae</taxon>
        <taxon>Oscillatoriophycideae</taxon>
        <taxon>Oscillatoriales</taxon>
        <taxon>Microcoleaceae</taxon>
        <taxon>Planktothrix</taxon>
    </lineage>
</organism>
<evidence type="ECO:0000313" key="1">
    <source>
        <dbReference type="EMBL" id="VXD25491.1"/>
    </source>
</evidence>